<dbReference type="InterPro" id="IPR008257">
    <property type="entry name" value="Pept_M19"/>
</dbReference>
<dbReference type="PANTHER" id="PTHR10443">
    <property type="entry name" value="MICROSOMAL DIPEPTIDASE"/>
    <property type="match status" value="1"/>
</dbReference>
<dbReference type="InterPro" id="IPR032466">
    <property type="entry name" value="Metal_Hydrolase"/>
</dbReference>
<dbReference type="SUPFAM" id="SSF51556">
    <property type="entry name" value="Metallo-dependent hydrolases"/>
    <property type="match status" value="1"/>
</dbReference>
<feature type="compositionally biased region" description="Basic and acidic residues" evidence="2">
    <location>
        <begin position="417"/>
        <end position="432"/>
    </location>
</feature>
<gene>
    <name evidence="4" type="ORF">EXIGLDRAFT_636450</name>
</gene>
<keyword evidence="1" id="KW-0862">Zinc</keyword>
<name>A0A165Q9J1_EXIGL</name>
<feature type="region of interest" description="Disordered" evidence="2">
    <location>
        <begin position="408"/>
        <end position="432"/>
    </location>
</feature>
<dbReference type="OrthoDB" id="445695at2759"/>
<dbReference type="GO" id="GO:0006508">
    <property type="term" value="P:proteolysis"/>
    <property type="evidence" value="ECO:0007669"/>
    <property type="project" value="UniProtKB-KW"/>
</dbReference>
<keyword evidence="5" id="KW-1185">Reference proteome</keyword>
<dbReference type="STRING" id="1314781.A0A165Q9J1"/>
<evidence type="ECO:0000256" key="1">
    <source>
        <dbReference type="RuleBase" id="RU341113"/>
    </source>
</evidence>
<dbReference type="GO" id="GO:0046872">
    <property type="term" value="F:metal ion binding"/>
    <property type="evidence" value="ECO:0007669"/>
    <property type="project" value="UniProtKB-UniRule"/>
</dbReference>
<dbReference type="PANTHER" id="PTHR10443:SF12">
    <property type="entry name" value="DIPEPTIDASE"/>
    <property type="match status" value="1"/>
</dbReference>
<dbReference type="EMBL" id="KV425884">
    <property type="protein sequence ID" value="KZW03285.1"/>
    <property type="molecule type" value="Genomic_DNA"/>
</dbReference>
<evidence type="ECO:0000313" key="5">
    <source>
        <dbReference type="Proteomes" id="UP000077266"/>
    </source>
</evidence>
<dbReference type="AlphaFoldDB" id="A0A165Q9J1"/>
<dbReference type="EC" id="3.4.13.19" evidence="1"/>
<dbReference type="PROSITE" id="PS00869">
    <property type="entry name" value="RENAL_DIPEPTIDASE_1"/>
    <property type="match status" value="1"/>
</dbReference>
<keyword evidence="1" id="KW-0645">Protease</keyword>
<protein>
    <recommendedName>
        <fullName evidence="1">Dipeptidase</fullName>
        <ecNumber evidence="1">3.4.13.19</ecNumber>
    </recommendedName>
</protein>
<keyword evidence="1" id="KW-0482">Metalloprotease</keyword>
<evidence type="ECO:0000313" key="4">
    <source>
        <dbReference type="EMBL" id="KZW03285.1"/>
    </source>
</evidence>
<dbReference type="Pfam" id="PF01244">
    <property type="entry name" value="Peptidase_M19"/>
    <property type="match status" value="1"/>
</dbReference>
<feature type="transmembrane region" description="Helical" evidence="3">
    <location>
        <begin position="29"/>
        <end position="50"/>
    </location>
</feature>
<keyword evidence="1" id="KW-0224">Dipeptidase</keyword>
<evidence type="ECO:0000256" key="3">
    <source>
        <dbReference type="SAM" id="Phobius"/>
    </source>
</evidence>
<dbReference type="Proteomes" id="UP000077266">
    <property type="component" value="Unassembled WGS sequence"/>
</dbReference>
<comment type="cofactor">
    <cofactor evidence="1">
        <name>Zn(2+)</name>
        <dbReference type="ChEBI" id="CHEBI:29105"/>
    </cofactor>
</comment>
<reference evidence="4 5" key="1">
    <citation type="journal article" date="2016" name="Mol. Biol. Evol.">
        <title>Comparative Genomics of Early-Diverging Mushroom-Forming Fungi Provides Insights into the Origins of Lignocellulose Decay Capabilities.</title>
        <authorList>
            <person name="Nagy L.G."/>
            <person name="Riley R."/>
            <person name="Tritt A."/>
            <person name="Adam C."/>
            <person name="Daum C."/>
            <person name="Floudas D."/>
            <person name="Sun H."/>
            <person name="Yadav J.S."/>
            <person name="Pangilinan J."/>
            <person name="Larsson K.H."/>
            <person name="Matsuura K."/>
            <person name="Barry K."/>
            <person name="Labutti K."/>
            <person name="Kuo R."/>
            <person name="Ohm R.A."/>
            <person name="Bhattacharya S.S."/>
            <person name="Shirouzu T."/>
            <person name="Yoshinaga Y."/>
            <person name="Martin F.M."/>
            <person name="Grigoriev I.V."/>
            <person name="Hibbett D.S."/>
        </authorList>
    </citation>
    <scope>NUCLEOTIDE SEQUENCE [LARGE SCALE GENOMIC DNA]</scope>
    <source>
        <strain evidence="4 5">HHB12029</strain>
    </source>
</reference>
<accession>A0A165Q9J1</accession>
<dbReference type="GO" id="GO:0070573">
    <property type="term" value="F:metallodipeptidase activity"/>
    <property type="evidence" value="ECO:0007669"/>
    <property type="project" value="InterPro"/>
</dbReference>
<dbReference type="PROSITE" id="PS51365">
    <property type="entry name" value="RENAL_DIPEPTIDASE_2"/>
    <property type="match status" value="1"/>
</dbReference>
<evidence type="ECO:0000256" key="2">
    <source>
        <dbReference type="SAM" id="MobiDB-lite"/>
    </source>
</evidence>
<dbReference type="CDD" id="cd01301">
    <property type="entry name" value="rDP_like"/>
    <property type="match status" value="1"/>
</dbReference>
<keyword evidence="3" id="KW-1133">Transmembrane helix</keyword>
<organism evidence="4 5">
    <name type="scientific">Exidia glandulosa HHB12029</name>
    <dbReference type="NCBI Taxonomy" id="1314781"/>
    <lineage>
        <taxon>Eukaryota</taxon>
        <taxon>Fungi</taxon>
        <taxon>Dikarya</taxon>
        <taxon>Basidiomycota</taxon>
        <taxon>Agaricomycotina</taxon>
        <taxon>Agaricomycetes</taxon>
        <taxon>Auriculariales</taxon>
        <taxon>Exidiaceae</taxon>
        <taxon>Exidia</taxon>
    </lineage>
</organism>
<proteinExistence type="inferred from homology"/>
<keyword evidence="1" id="KW-0479">Metal-binding</keyword>
<comment type="similarity">
    <text evidence="1">Belongs to the metallo-dependent hydrolases superfamily. Peptidase M19 family.</text>
</comment>
<sequence length="432" mass="47024">MSDEQAPLLNGENRDGAPTQSASHKRHKAVAGGLLLLGFIAALVLALFLLEDGLPRNPVKAAYKILDKAPVIDGHIDLPWLVRELNGNNVTQVDLRKAFPGHLDIPRIKQGRLGGFFWSVYTPCEDSGANFTVPTNSVRDTLEQIDVSRLLVEKYSDVFSLATSTQDIRMAIFSGKVASMIGVEGAHQVGNSLGALRLYYALGVRYMTLTHSCTNAFADSAGIFETPEPVHGGLSPLGVELVYEMNRLGMLVDLSHTSDLTAIHALKVTKAPVIWSHSSARAVHNVPRNVPDDILKMIGLHKSKKDAVVMVNFAPFFVAKEGEADLVAVANHIDHIGRVAGRKHVGIGSDYDGIGSTPVGLDDVSYYPMLFAELYKRGWTARDLVGLAGGNLLRVFEGAEATARFMQERGAQPSMARYDKRPDLPRPLEKEL</sequence>
<keyword evidence="1" id="KW-0378">Hydrolase</keyword>
<dbReference type="InParanoid" id="A0A165Q9J1"/>
<comment type="catalytic activity">
    <reaction evidence="1">
        <text>an L-aminoacyl-L-amino acid + H2O = 2 an L-alpha-amino acid</text>
        <dbReference type="Rhea" id="RHEA:48940"/>
        <dbReference type="ChEBI" id="CHEBI:15377"/>
        <dbReference type="ChEBI" id="CHEBI:59869"/>
        <dbReference type="ChEBI" id="CHEBI:77460"/>
        <dbReference type="EC" id="3.4.13.19"/>
    </reaction>
</comment>
<dbReference type="Gene3D" id="3.20.20.140">
    <property type="entry name" value="Metal-dependent hydrolases"/>
    <property type="match status" value="1"/>
</dbReference>
<keyword evidence="3" id="KW-0472">Membrane</keyword>
<dbReference type="InterPro" id="IPR000180">
    <property type="entry name" value="Dipep_AS"/>
</dbReference>
<feature type="region of interest" description="Disordered" evidence="2">
    <location>
        <begin position="1"/>
        <end position="23"/>
    </location>
</feature>
<keyword evidence="3" id="KW-0812">Transmembrane</keyword>